<organism evidence="16 17">
    <name type="scientific">Candidatus Nealsonbacteria bacterium CG_4_10_14_0_2_um_filter_40_15</name>
    <dbReference type="NCBI Taxonomy" id="1974682"/>
    <lineage>
        <taxon>Bacteria</taxon>
        <taxon>Candidatus Nealsoniibacteriota</taxon>
    </lineage>
</organism>
<name>A0A2M7UUH8_9BACT</name>
<dbReference type="Pfam" id="PF01653">
    <property type="entry name" value="DNA_ligase_aden"/>
    <property type="match status" value="2"/>
</dbReference>
<dbReference type="GO" id="GO:0003677">
    <property type="term" value="F:DNA binding"/>
    <property type="evidence" value="ECO:0007669"/>
    <property type="project" value="InterPro"/>
</dbReference>
<keyword evidence="4 14" id="KW-0436">Ligase</keyword>
<protein>
    <recommendedName>
        <fullName evidence="3 14">DNA ligase</fullName>
        <ecNumber evidence="2 14">6.5.1.2</ecNumber>
    </recommendedName>
    <alternativeName>
        <fullName evidence="14">Polydeoxyribonucleotide synthase [NAD(+)]</fullName>
    </alternativeName>
</protein>
<dbReference type="CDD" id="cd17748">
    <property type="entry name" value="BRCT_DNA_ligase_like"/>
    <property type="match status" value="1"/>
</dbReference>
<keyword evidence="11 14" id="KW-0234">DNA repair</keyword>
<dbReference type="InterPro" id="IPR012340">
    <property type="entry name" value="NA-bd_OB-fold"/>
</dbReference>
<dbReference type="SUPFAM" id="SSF47781">
    <property type="entry name" value="RuvA domain 2-like"/>
    <property type="match status" value="1"/>
</dbReference>
<evidence type="ECO:0000256" key="10">
    <source>
        <dbReference type="ARBA" id="ARBA00023027"/>
    </source>
</evidence>
<keyword evidence="5 14" id="KW-0235">DNA replication</keyword>
<feature type="binding site" evidence="14">
    <location>
        <position position="427"/>
    </location>
    <ligand>
        <name>Zn(2+)</name>
        <dbReference type="ChEBI" id="CHEBI:29105"/>
    </ligand>
</feature>
<dbReference type="InterPro" id="IPR013840">
    <property type="entry name" value="DNAligase_N"/>
</dbReference>
<evidence type="ECO:0000256" key="9">
    <source>
        <dbReference type="ARBA" id="ARBA00022842"/>
    </source>
</evidence>
<feature type="binding site" evidence="14">
    <location>
        <position position="450"/>
    </location>
    <ligand>
        <name>Zn(2+)</name>
        <dbReference type="ChEBI" id="CHEBI:29105"/>
    </ligand>
</feature>
<evidence type="ECO:0000313" key="17">
    <source>
        <dbReference type="Proteomes" id="UP000229166"/>
    </source>
</evidence>
<evidence type="ECO:0000256" key="14">
    <source>
        <dbReference type="HAMAP-Rule" id="MF_01588"/>
    </source>
</evidence>
<comment type="caution">
    <text evidence="16">The sequence shown here is derived from an EMBL/GenBank/DDBJ whole genome shotgun (WGS) entry which is preliminary data.</text>
</comment>
<dbReference type="Pfam" id="PF03120">
    <property type="entry name" value="OB_DNA_ligase"/>
    <property type="match status" value="1"/>
</dbReference>
<evidence type="ECO:0000259" key="15">
    <source>
        <dbReference type="PROSITE" id="PS50172"/>
    </source>
</evidence>
<dbReference type="Gene3D" id="1.10.150.20">
    <property type="entry name" value="5' to 3' exonuclease, C-terminal subdomain"/>
    <property type="match status" value="2"/>
</dbReference>
<evidence type="ECO:0000256" key="6">
    <source>
        <dbReference type="ARBA" id="ARBA00022723"/>
    </source>
</evidence>
<dbReference type="FunFam" id="1.10.150.20:FF:000007">
    <property type="entry name" value="DNA ligase"/>
    <property type="match status" value="1"/>
</dbReference>
<dbReference type="CDD" id="cd00114">
    <property type="entry name" value="LIGANc"/>
    <property type="match status" value="1"/>
</dbReference>
<dbReference type="Gene3D" id="6.20.10.30">
    <property type="match status" value="1"/>
</dbReference>
<dbReference type="Pfam" id="PF03119">
    <property type="entry name" value="DNA_ligase_ZBD"/>
    <property type="match status" value="1"/>
</dbReference>
<feature type="binding site" evidence="14">
    <location>
        <position position="137"/>
    </location>
    <ligand>
        <name>NAD(+)</name>
        <dbReference type="ChEBI" id="CHEBI:57540"/>
    </ligand>
</feature>
<comment type="catalytic activity">
    <reaction evidence="12 14">
        <text>NAD(+) + (deoxyribonucleotide)n-3'-hydroxyl + 5'-phospho-(deoxyribonucleotide)m = (deoxyribonucleotide)n+m + AMP + beta-nicotinamide D-nucleotide.</text>
        <dbReference type="EC" id="6.5.1.2"/>
    </reaction>
</comment>
<accession>A0A2M7UUH8</accession>
<dbReference type="PANTHER" id="PTHR23389:SF9">
    <property type="entry name" value="DNA LIGASE"/>
    <property type="match status" value="1"/>
</dbReference>
<feature type="binding site" evidence="14">
    <location>
        <position position="430"/>
    </location>
    <ligand>
        <name>Zn(2+)</name>
        <dbReference type="ChEBI" id="CHEBI:29105"/>
    </ligand>
</feature>
<keyword evidence="9 14" id="KW-0460">Magnesium</keyword>
<feature type="binding site" evidence="14">
    <location>
        <position position="333"/>
    </location>
    <ligand>
        <name>NAD(+)</name>
        <dbReference type="ChEBI" id="CHEBI:57540"/>
    </ligand>
</feature>
<evidence type="ECO:0000256" key="11">
    <source>
        <dbReference type="ARBA" id="ARBA00023204"/>
    </source>
</evidence>
<dbReference type="GO" id="GO:0046872">
    <property type="term" value="F:metal ion binding"/>
    <property type="evidence" value="ECO:0007669"/>
    <property type="project" value="UniProtKB-KW"/>
</dbReference>
<dbReference type="PANTHER" id="PTHR23389">
    <property type="entry name" value="CHROMOSOME TRANSMISSION FIDELITY FACTOR 18"/>
    <property type="match status" value="1"/>
</dbReference>
<dbReference type="SUPFAM" id="SSF52113">
    <property type="entry name" value="BRCT domain"/>
    <property type="match status" value="1"/>
</dbReference>
<dbReference type="InterPro" id="IPR001679">
    <property type="entry name" value="DNA_ligase"/>
</dbReference>
<dbReference type="InterPro" id="IPR004149">
    <property type="entry name" value="Znf_DNAligase_C4"/>
</dbReference>
<comment type="caution">
    <text evidence="14">Lacks conserved residue(s) required for the propagation of feature annotation.</text>
</comment>
<keyword evidence="8 14" id="KW-0862">Zinc</keyword>
<keyword evidence="10 14" id="KW-0520">NAD</keyword>
<dbReference type="PIRSF" id="PIRSF001604">
    <property type="entry name" value="LigA"/>
    <property type="match status" value="1"/>
</dbReference>
<dbReference type="Gene3D" id="1.10.287.610">
    <property type="entry name" value="Helix hairpin bin"/>
    <property type="match status" value="1"/>
</dbReference>
<dbReference type="EC" id="6.5.1.2" evidence="2 14"/>
<dbReference type="NCBIfam" id="NF005932">
    <property type="entry name" value="PRK07956.1"/>
    <property type="match status" value="1"/>
</dbReference>
<dbReference type="GO" id="GO:0006281">
    <property type="term" value="P:DNA repair"/>
    <property type="evidence" value="ECO:0007669"/>
    <property type="project" value="UniProtKB-KW"/>
</dbReference>
<proteinExistence type="inferred from homology"/>
<evidence type="ECO:0000256" key="12">
    <source>
        <dbReference type="ARBA" id="ARBA00034005"/>
    </source>
</evidence>
<evidence type="ECO:0000256" key="1">
    <source>
        <dbReference type="ARBA" id="ARBA00004067"/>
    </source>
</evidence>
<dbReference type="Gene3D" id="2.40.50.140">
    <property type="entry name" value="Nucleic acid-binding proteins"/>
    <property type="match status" value="1"/>
</dbReference>
<dbReference type="SUPFAM" id="SSF56091">
    <property type="entry name" value="DNA ligase/mRNA capping enzyme, catalytic domain"/>
    <property type="match status" value="1"/>
</dbReference>
<feature type="binding site" evidence="14">
    <location>
        <begin position="83"/>
        <end position="84"/>
    </location>
    <ligand>
        <name>NAD(+)</name>
        <dbReference type="ChEBI" id="CHEBI:57540"/>
    </ligand>
</feature>
<dbReference type="Pfam" id="PF14520">
    <property type="entry name" value="HHH_5"/>
    <property type="match status" value="1"/>
</dbReference>
<keyword evidence="7 14" id="KW-0227">DNA damage</keyword>
<dbReference type="InterPro" id="IPR036420">
    <property type="entry name" value="BRCT_dom_sf"/>
</dbReference>
<dbReference type="GO" id="GO:0003911">
    <property type="term" value="F:DNA ligase (NAD+) activity"/>
    <property type="evidence" value="ECO:0007669"/>
    <property type="project" value="UniProtKB-UniRule"/>
</dbReference>
<evidence type="ECO:0000256" key="2">
    <source>
        <dbReference type="ARBA" id="ARBA00012722"/>
    </source>
</evidence>
<evidence type="ECO:0000256" key="13">
    <source>
        <dbReference type="ARBA" id="ARBA00060881"/>
    </source>
</evidence>
<feature type="binding site" evidence="14">
    <location>
        <position position="196"/>
    </location>
    <ligand>
        <name>NAD(+)</name>
        <dbReference type="ChEBI" id="CHEBI:57540"/>
    </ligand>
</feature>
<dbReference type="InterPro" id="IPR003583">
    <property type="entry name" value="Hlx-hairpin-Hlx_DNA-bd_motif"/>
</dbReference>
<reference evidence="17" key="1">
    <citation type="submission" date="2017-09" db="EMBL/GenBank/DDBJ databases">
        <title>Depth-based differentiation of microbial function through sediment-hosted aquifers and enrichment of novel symbionts in the deep terrestrial subsurface.</title>
        <authorList>
            <person name="Probst A.J."/>
            <person name="Ladd B."/>
            <person name="Jarett J.K."/>
            <person name="Geller-Mcgrath D.E."/>
            <person name="Sieber C.M.K."/>
            <person name="Emerson J.B."/>
            <person name="Anantharaman K."/>
            <person name="Thomas B.C."/>
            <person name="Malmstrom R."/>
            <person name="Stieglmeier M."/>
            <person name="Klingl A."/>
            <person name="Woyke T."/>
            <person name="Ryan C.M."/>
            <person name="Banfield J.F."/>
        </authorList>
    </citation>
    <scope>NUCLEOTIDE SEQUENCE [LARGE SCALE GENOMIC DNA]</scope>
</reference>
<feature type="active site" description="N6-AMP-lysine intermediate" evidence="14">
    <location>
        <position position="116"/>
    </location>
</feature>
<evidence type="ECO:0000256" key="4">
    <source>
        <dbReference type="ARBA" id="ARBA00022598"/>
    </source>
</evidence>
<feature type="binding site" evidence="14">
    <location>
        <position position="114"/>
    </location>
    <ligand>
        <name>NAD(+)</name>
        <dbReference type="ChEBI" id="CHEBI:57540"/>
    </ligand>
</feature>
<gene>
    <name evidence="14" type="primary">ligA</name>
    <name evidence="16" type="ORF">COX92_01820</name>
</gene>
<dbReference type="InterPro" id="IPR010994">
    <property type="entry name" value="RuvA_2-like"/>
</dbReference>
<dbReference type="EMBL" id="PFOZ01000035">
    <property type="protein sequence ID" value="PIZ87146.1"/>
    <property type="molecule type" value="Genomic_DNA"/>
</dbReference>
<dbReference type="InterPro" id="IPR004150">
    <property type="entry name" value="NAD_DNA_ligase_OB"/>
</dbReference>
<dbReference type="NCBIfam" id="TIGR00575">
    <property type="entry name" value="dnlj"/>
    <property type="match status" value="1"/>
</dbReference>
<dbReference type="SMART" id="SM00278">
    <property type="entry name" value="HhH1"/>
    <property type="match status" value="3"/>
</dbReference>
<keyword evidence="6 14" id="KW-0479">Metal-binding</keyword>
<evidence type="ECO:0000313" key="16">
    <source>
        <dbReference type="EMBL" id="PIZ87146.1"/>
    </source>
</evidence>
<evidence type="ECO:0000256" key="8">
    <source>
        <dbReference type="ARBA" id="ARBA00022833"/>
    </source>
</evidence>
<dbReference type="Proteomes" id="UP000229166">
    <property type="component" value="Unassembled WGS sequence"/>
</dbReference>
<comment type="similarity">
    <text evidence="13 14">Belongs to the NAD-dependent DNA ligase family. LigA subfamily.</text>
</comment>
<keyword evidence="14" id="KW-0464">Manganese</keyword>
<dbReference type="SUPFAM" id="SSF50249">
    <property type="entry name" value="Nucleic acid-binding proteins"/>
    <property type="match status" value="1"/>
</dbReference>
<feature type="domain" description="BRCT" evidence="15">
    <location>
        <begin position="617"/>
        <end position="689"/>
    </location>
</feature>
<dbReference type="GO" id="GO:0006260">
    <property type="term" value="P:DNA replication"/>
    <property type="evidence" value="ECO:0007669"/>
    <property type="project" value="UniProtKB-KW"/>
</dbReference>
<dbReference type="AlphaFoldDB" id="A0A2M7UUH8"/>
<dbReference type="PROSITE" id="PS50172">
    <property type="entry name" value="BRCT"/>
    <property type="match status" value="1"/>
</dbReference>
<dbReference type="FunFam" id="2.40.50.140:FF:000012">
    <property type="entry name" value="DNA ligase"/>
    <property type="match status" value="1"/>
</dbReference>
<dbReference type="HAMAP" id="MF_01588">
    <property type="entry name" value="DNA_ligase_A"/>
    <property type="match status" value="1"/>
</dbReference>
<dbReference type="PROSITE" id="PS01056">
    <property type="entry name" value="DNA_LIGASE_N2"/>
    <property type="match status" value="1"/>
</dbReference>
<dbReference type="InterPro" id="IPR013839">
    <property type="entry name" value="DNAligase_adenylation"/>
</dbReference>
<dbReference type="InterPro" id="IPR033136">
    <property type="entry name" value="DNA_ligase_CS"/>
</dbReference>
<dbReference type="InterPro" id="IPR001357">
    <property type="entry name" value="BRCT_dom"/>
</dbReference>
<dbReference type="InterPro" id="IPR041663">
    <property type="entry name" value="DisA/LigA_HHH"/>
</dbReference>
<evidence type="ECO:0000256" key="3">
    <source>
        <dbReference type="ARBA" id="ARBA00013308"/>
    </source>
</evidence>
<evidence type="ECO:0000256" key="5">
    <source>
        <dbReference type="ARBA" id="ARBA00022705"/>
    </source>
</evidence>
<dbReference type="Pfam" id="PF00533">
    <property type="entry name" value="BRCT"/>
    <property type="match status" value="1"/>
</dbReference>
<dbReference type="Pfam" id="PF12826">
    <property type="entry name" value="HHH_2"/>
    <property type="match status" value="1"/>
</dbReference>
<dbReference type="SMART" id="SM00292">
    <property type="entry name" value="BRCT"/>
    <property type="match status" value="1"/>
</dbReference>
<dbReference type="Gene3D" id="3.30.470.30">
    <property type="entry name" value="DNA ligase/mRNA capping enzyme"/>
    <property type="match status" value="1"/>
</dbReference>
<sequence>MEKQEAKKRIEKLKEVINRHRYLYHVQNRQEISDAALDSLKHELLKLEEQFPQLITPDSPTQRVAGEVLKEFKKVKHTVPMLSIEDIFLEEELKDWEDYLRRLKPDFQPEYFAELKIDGFAVSLIYADGVFSVGATRGNGTIGEDVTQNLKTIESIPLKLGSPRGISDKSEEDKSSSLPFAVARVIKNGKIEIRGEVYMEKKAFEKFNKELELKGEKTFANPRNLAAGSIRQLNPKLAVSRPLKFLAYDIITDMGQAKHSEEHQILSILGFKTDAGKICRNLSDIVDFWKEIAKKRENLPFQIDGVVVSVDNNSLFRKFGVVGKSPRAIRAFKFSPRQATTRITDIKVQVGRTGAMTPVAVLDPIGVGGVTITRATLHNEDEIKRLGVKIGDTVIVERAGDVIPSVAKVLPELRSGKEKEFHFPKNCPVCSTRLSRVEGEVVWRCPNPNCPARKREILYHFTSRKAFDIEGLGPQIINQLMDESLISSAPEIFELKEGDLIPLERFGEKSAKNIIDAIEKSKTITLARFIYALGIRHAGEETAINLAHYFGSIDKLRKAMKEELDKIPDIGPEISKAIYEWFRSEKNQKLIDELFAAGVKIEKKPAPYRTKGSGAGLQGLVFVLTGSLETMTREAAKEKIRLFGGEISESVSEKTDYIITGREPGSKLKKARKLGIKTLDEEEFLKMFQ</sequence>
<dbReference type="Gene3D" id="3.40.50.10190">
    <property type="entry name" value="BRCT domain"/>
    <property type="match status" value="1"/>
</dbReference>
<evidence type="ECO:0000256" key="7">
    <source>
        <dbReference type="ARBA" id="ARBA00022763"/>
    </source>
</evidence>
<dbReference type="FunFam" id="1.10.150.20:FF:000006">
    <property type="entry name" value="DNA ligase"/>
    <property type="match status" value="1"/>
</dbReference>
<feature type="binding site" evidence="14">
    <location>
        <position position="445"/>
    </location>
    <ligand>
        <name>Zn(2+)</name>
        <dbReference type="ChEBI" id="CHEBI:29105"/>
    </ligand>
</feature>
<comment type="function">
    <text evidence="1 14">DNA ligase that catalyzes the formation of phosphodiester linkages between 5'-phosphoryl and 3'-hydroxyl groups in double-stranded DNA using NAD as a coenzyme and as the energy source for the reaction. It is essential for DNA replication and repair of damaged DNA.</text>
</comment>
<dbReference type="SMART" id="SM00532">
    <property type="entry name" value="LIGANc"/>
    <property type="match status" value="1"/>
</dbReference>
<comment type="cofactor">
    <cofactor evidence="14">
        <name>Mg(2+)</name>
        <dbReference type="ChEBI" id="CHEBI:18420"/>
    </cofactor>
    <cofactor evidence="14">
        <name>Mn(2+)</name>
        <dbReference type="ChEBI" id="CHEBI:29035"/>
    </cofactor>
</comment>